<dbReference type="PANTHER" id="PTHR38441:SF1">
    <property type="entry name" value="MEMBRANE PROTEIN"/>
    <property type="match status" value="1"/>
</dbReference>
<feature type="transmembrane region" description="Helical" evidence="1">
    <location>
        <begin position="68"/>
        <end position="90"/>
    </location>
</feature>
<reference evidence="2 3" key="1">
    <citation type="submission" date="2020-08" db="EMBL/GenBank/DDBJ databases">
        <title>A Genomic Blueprint of the Chicken Gut Microbiome.</title>
        <authorList>
            <person name="Gilroy R."/>
            <person name="Ravi A."/>
            <person name="Getino M."/>
            <person name="Pursley I."/>
            <person name="Horton D.L."/>
            <person name="Alikhan N.-F."/>
            <person name="Baker D."/>
            <person name="Gharbi K."/>
            <person name="Hall N."/>
            <person name="Watson M."/>
            <person name="Adriaenssens E.M."/>
            <person name="Foster-Nyarko E."/>
            <person name="Jarju S."/>
            <person name="Secka A."/>
            <person name="Antonio M."/>
            <person name="Oren A."/>
            <person name="Chaudhuri R."/>
            <person name="La Ragione R.M."/>
            <person name="Hildebrand F."/>
            <person name="Pallen M.J."/>
        </authorList>
    </citation>
    <scope>NUCLEOTIDE SEQUENCE [LARGE SCALE GENOMIC DNA]</scope>
    <source>
        <strain evidence="2 3">Re1</strain>
    </source>
</reference>
<dbReference type="PANTHER" id="PTHR38441">
    <property type="entry name" value="INTEGRAL MEMBRANE PROTEIN-RELATED"/>
    <property type="match status" value="1"/>
</dbReference>
<proteinExistence type="predicted"/>
<comment type="caution">
    <text evidence="2">The sequence shown here is derived from an EMBL/GenBank/DDBJ whole genome shotgun (WGS) entry which is preliminary data.</text>
</comment>
<keyword evidence="1" id="KW-1133">Transmembrane helix</keyword>
<keyword evidence="1" id="KW-0472">Membrane</keyword>
<dbReference type="InterPro" id="IPR007436">
    <property type="entry name" value="DUF485"/>
</dbReference>
<organism evidence="2 3">
    <name type="scientific">Microbacterium commune</name>
    <dbReference type="NCBI Taxonomy" id="2762219"/>
    <lineage>
        <taxon>Bacteria</taxon>
        <taxon>Bacillati</taxon>
        <taxon>Actinomycetota</taxon>
        <taxon>Actinomycetes</taxon>
        <taxon>Micrococcales</taxon>
        <taxon>Microbacteriaceae</taxon>
        <taxon>Microbacterium</taxon>
    </lineage>
</organism>
<sequence>MTQPTTHDSAPGIDYIAVEESDRFQGLRRLQRSFIFPMAGFFLIWYFAYVLLAAFATDFMSQRVWGDITVGLLMGLGQFVTTFVITMAYVSFANRRLDPVATEIREELEKAEAKA</sequence>
<keyword evidence="1" id="KW-0812">Transmembrane</keyword>
<name>A0ABR8W641_9MICO</name>
<evidence type="ECO:0000313" key="2">
    <source>
        <dbReference type="EMBL" id="MBD8012489.1"/>
    </source>
</evidence>
<evidence type="ECO:0000313" key="3">
    <source>
        <dbReference type="Proteomes" id="UP000611521"/>
    </source>
</evidence>
<evidence type="ECO:0000256" key="1">
    <source>
        <dbReference type="SAM" id="Phobius"/>
    </source>
</evidence>
<accession>A0ABR8W641</accession>
<dbReference type="Proteomes" id="UP000611521">
    <property type="component" value="Unassembled WGS sequence"/>
</dbReference>
<dbReference type="EMBL" id="JACSPX010000001">
    <property type="protein sequence ID" value="MBD8012489.1"/>
    <property type="molecule type" value="Genomic_DNA"/>
</dbReference>
<protein>
    <submittedName>
        <fullName evidence="2">DUF485 domain-containing protein</fullName>
    </submittedName>
</protein>
<dbReference type="RefSeq" id="WP_071644793.1">
    <property type="nucleotide sequence ID" value="NZ_JACSPX010000001.1"/>
</dbReference>
<feature type="transmembrane region" description="Helical" evidence="1">
    <location>
        <begin position="34"/>
        <end position="56"/>
    </location>
</feature>
<dbReference type="Pfam" id="PF04341">
    <property type="entry name" value="DUF485"/>
    <property type="match status" value="1"/>
</dbReference>
<gene>
    <name evidence="2" type="ORF">H9633_09280</name>
</gene>
<keyword evidence="3" id="KW-1185">Reference proteome</keyword>